<dbReference type="AlphaFoldDB" id="A0A0M7BGL8"/>
<evidence type="ECO:0008006" key="2">
    <source>
        <dbReference type="Google" id="ProtNLM"/>
    </source>
</evidence>
<sequence length="149" mass="15247">MLGIVLVGCGVQPTGVIGAGEPASGLTRGMRLYYASADGLRAVPLIDKEIDDLGGVLKMLGQEPPEGLISLVHLGGYSAVGSGPRVTVSIDGLYGDSGHDQGTGQVVCTLARAQSVLEPKVGADDVEVTLRPSEGAALGPYRCADFLNR</sequence>
<proteinExistence type="predicted"/>
<accession>A0A0M7BGL8</accession>
<name>A0A0M7BGL8_STROV</name>
<dbReference type="EMBL" id="LN879414">
    <property type="protein sequence ID" value="CUI25691.1"/>
    <property type="molecule type" value="Genomic_DNA"/>
</dbReference>
<organism evidence="1">
    <name type="scientific">Streptomyces olivaceus</name>
    <dbReference type="NCBI Taxonomy" id="47716"/>
    <lineage>
        <taxon>Bacteria</taxon>
        <taxon>Bacillati</taxon>
        <taxon>Actinomycetota</taxon>
        <taxon>Actinomycetes</taxon>
        <taxon>Kitasatosporales</taxon>
        <taxon>Streptomycetaceae</taxon>
        <taxon>Streptomyces</taxon>
    </lineage>
</organism>
<reference evidence="1" key="1">
    <citation type="journal article" date="2015" name="Chem. Sci.">
        <title>A genomic approach to deciphering the mechanism of thiotetronate antibiotics biosynthesis.</title>
        <authorList>
            <person name="Tao W."/>
            <person name="Yurkovich M.E."/>
            <person name="Wen S."/>
            <person name="Lebe K.E."/>
            <person name="Samborskyy M."/>
            <person name="Liu Y."/>
            <person name="Yang A."/>
            <person name="Liu Y."/>
            <person name="Ju Y."/>
            <person name="Deng Z."/>
            <person name="Tosin M."/>
            <person name="Sun Y."/>
            <person name="Leadlay P.F."/>
        </authorList>
    </citation>
    <scope>NUCLEOTIDE SEQUENCE</scope>
    <source>
        <strain evidence="1">Tu 3010</strain>
    </source>
</reference>
<protein>
    <recommendedName>
        <fullName evidence="2">GerMN domain-containing protein</fullName>
    </recommendedName>
</protein>
<evidence type="ECO:0000313" key="1">
    <source>
        <dbReference type="EMBL" id="CUI25691.1"/>
    </source>
</evidence>